<dbReference type="AlphaFoldDB" id="S0FLY4"/>
<organism evidence="5 6">
    <name type="scientific">Ruminiclostridium cellobioparum subsp. termitidis CT1112</name>
    <dbReference type="NCBI Taxonomy" id="1195236"/>
    <lineage>
        <taxon>Bacteria</taxon>
        <taxon>Bacillati</taxon>
        <taxon>Bacillota</taxon>
        <taxon>Clostridia</taxon>
        <taxon>Eubacteriales</taxon>
        <taxon>Oscillospiraceae</taxon>
        <taxon>Ruminiclostridium</taxon>
    </lineage>
</organism>
<comment type="caution">
    <text evidence="5">The sequence shown here is derived from an EMBL/GenBank/DDBJ whole genome shotgun (WGS) entry which is preliminary data.</text>
</comment>
<dbReference type="STRING" id="1195236.CTER_1107"/>
<evidence type="ECO:0000259" key="4">
    <source>
        <dbReference type="Pfam" id="PF00150"/>
    </source>
</evidence>
<dbReference type="Pfam" id="PF00150">
    <property type="entry name" value="Cellulase"/>
    <property type="match status" value="1"/>
</dbReference>
<protein>
    <submittedName>
        <fullName evidence="5">Endoglucanase</fullName>
    </submittedName>
</protein>
<gene>
    <name evidence="5" type="ORF">CTER_1107</name>
</gene>
<dbReference type="eggNOG" id="COG2730">
    <property type="taxonomic scope" value="Bacteria"/>
</dbReference>
<name>S0FLY4_RUMCE</name>
<evidence type="ECO:0000256" key="1">
    <source>
        <dbReference type="ARBA" id="ARBA00022801"/>
    </source>
</evidence>
<keyword evidence="6" id="KW-1185">Reference proteome</keyword>
<evidence type="ECO:0000256" key="3">
    <source>
        <dbReference type="RuleBase" id="RU361153"/>
    </source>
</evidence>
<feature type="domain" description="Glycoside hydrolase family 5" evidence="4">
    <location>
        <begin position="72"/>
        <end position="355"/>
    </location>
</feature>
<dbReference type="InterPro" id="IPR001547">
    <property type="entry name" value="Glyco_hydro_5"/>
</dbReference>
<dbReference type="Proteomes" id="UP000014155">
    <property type="component" value="Unassembled WGS sequence"/>
</dbReference>
<dbReference type="SUPFAM" id="SSF51445">
    <property type="entry name" value="(Trans)glycosidases"/>
    <property type="match status" value="1"/>
</dbReference>
<accession>S0FLY4</accession>
<dbReference type="PANTHER" id="PTHR31297">
    <property type="entry name" value="GLUCAN ENDO-1,6-BETA-GLUCOSIDASE B"/>
    <property type="match status" value="1"/>
</dbReference>
<dbReference type="GO" id="GO:0005576">
    <property type="term" value="C:extracellular region"/>
    <property type="evidence" value="ECO:0007669"/>
    <property type="project" value="TreeGrafter"/>
</dbReference>
<dbReference type="PATRIC" id="fig|1195236.3.peg.1403"/>
<keyword evidence="2 3" id="KW-0326">Glycosidase</keyword>
<dbReference type="GO" id="GO:0008422">
    <property type="term" value="F:beta-glucosidase activity"/>
    <property type="evidence" value="ECO:0007669"/>
    <property type="project" value="TreeGrafter"/>
</dbReference>
<dbReference type="GO" id="GO:0009251">
    <property type="term" value="P:glucan catabolic process"/>
    <property type="evidence" value="ECO:0007669"/>
    <property type="project" value="TreeGrafter"/>
</dbReference>
<dbReference type="RefSeq" id="WP_004624646.1">
    <property type="nucleotide sequence ID" value="NZ_AORV01000025.1"/>
</dbReference>
<evidence type="ECO:0000256" key="2">
    <source>
        <dbReference type="ARBA" id="ARBA00023295"/>
    </source>
</evidence>
<evidence type="ECO:0000313" key="6">
    <source>
        <dbReference type="Proteomes" id="UP000014155"/>
    </source>
</evidence>
<dbReference type="PANTHER" id="PTHR31297:SF13">
    <property type="entry name" value="PUTATIVE-RELATED"/>
    <property type="match status" value="1"/>
</dbReference>
<keyword evidence="1 3" id="KW-0378">Hydrolase</keyword>
<sequence length="483" mass="55697">MDLLQIENGKIINTSGKVVNLRGTCIGGFLNLEDFINAYPGTESALRKHMLDTLGSVKGKMFFDRMADNFFAEDDIAFIAASGANCIRIPLNYRCFETDDKPFSYNEEGFKRLDGILKLCEKYSIYVILDMHAAPGWQNCHWHSDNERGVALLWTHKLFQDRFVALWQEFARRYEGRNVVAGYNLINEPSTGNPNGEHAFDFYEHYKPDWNAMNSLYSRTVKAIRDIDPKHIIFLEGDNYSRYFEGLDTPFADNLVYSSHNYTSPGFGSGPYPGYYQSEAGLVYWDKNRQKMDILNCQGYIFSRQHNVPIWVGEFGSQYHGEKEQLHYRLKAMDDQLAVYNECDINWTTWTYKDAGIMGWVTLDPESDYMKIVEPVQQMKRNLGAENFVAQYWDSPGRVKSRELADLILAESGNYQCQNAANAYTFNYAALTGYAAAMLQPAYARRFANMTETEIDSIMQAFNFKNCIINKDYLEILKQRLTE</sequence>
<comment type="similarity">
    <text evidence="3">Belongs to the glycosyl hydrolase 5 (cellulase A) family.</text>
</comment>
<evidence type="ECO:0000313" key="5">
    <source>
        <dbReference type="EMBL" id="EMS72912.1"/>
    </source>
</evidence>
<dbReference type="Gene3D" id="3.20.20.80">
    <property type="entry name" value="Glycosidases"/>
    <property type="match status" value="1"/>
</dbReference>
<dbReference type="EMBL" id="AORV01000025">
    <property type="protein sequence ID" value="EMS72912.1"/>
    <property type="molecule type" value="Genomic_DNA"/>
</dbReference>
<reference evidence="5 6" key="1">
    <citation type="journal article" date="2013" name="Genome Announc.">
        <title>Draft Genome Sequence of the Cellulolytic, Mesophilic, Anaerobic Bacterium Clostridium termitidis Strain CT1112 (DSM 5398).</title>
        <authorList>
            <person name="Lal S."/>
            <person name="Ramachandran U."/>
            <person name="Zhang X."/>
            <person name="Munir R."/>
            <person name="Sparling R."/>
            <person name="Levin D.B."/>
        </authorList>
    </citation>
    <scope>NUCLEOTIDE SEQUENCE [LARGE SCALE GENOMIC DNA]</scope>
    <source>
        <strain evidence="5 6">CT1112</strain>
    </source>
</reference>
<dbReference type="GO" id="GO:0009986">
    <property type="term" value="C:cell surface"/>
    <property type="evidence" value="ECO:0007669"/>
    <property type="project" value="TreeGrafter"/>
</dbReference>
<proteinExistence type="inferred from homology"/>
<dbReference type="InterPro" id="IPR017853">
    <property type="entry name" value="GH"/>
</dbReference>
<dbReference type="InterPro" id="IPR050386">
    <property type="entry name" value="Glycosyl_hydrolase_5"/>
</dbReference>